<dbReference type="InterPro" id="IPR051912">
    <property type="entry name" value="Alkylbase_DNA_Glycosylase/TA"/>
</dbReference>
<proteinExistence type="inferred from homology"/>
<protein>
    <submittedName>
        <fullName evidence="6">3-methyladenine DNA glycosylase</fullName>
    </submittedName>
</protein>
<evidence type="ECO:0000313" key="7">
    <source>
        <dbReference type="Proteomes" id="UP000193587"/>
    </source>
</evidence>
<sequence>MDDGVDGTIDPAADADGPAAKSGGPAADVDDPVIEVLREDPTMATLVDRHGPLDVAPADDEFARLCTSIVNQQLSTASAAAIHERFVEVVGGDPTPERVLAADEAALREAGLSGTKVDYLRNAAAAFRDDERDLTREELAGVSDEAVVDRLTEITGVGEWTARMYLVFALGREDVLPLGDLAVRKGIELVYNGGESLSRAEMREIAEAWRPYRSYGTRYIWAEYES</sequence>
<dbReference type="InterPro" id="IPR011257">
    <property type="entry name" value="DNA_glycosylase"/>
</dbReference>
<dbReference type="EMBL" id="NEDJ01000023">
    <property type="protein sequence ID" value="OSP07337.1"/>
    <property type="molecule type" value="Genomic_DNA"/>
</dbReference>
<evidence type="ECO:0000256" key="3">
    <source>
        <dbReference type="ARBA" id="ARBA00023204"/>
    </source>
</evidence>
<dbReference type="PANTHER" id="PTHR43003:SF5">
    <property type="entry name" value="DNA-3-METHYLADENINE GLYCOSYLASE"/>
    <property type="match status" value="1"/>
</dbReference>
<reference evidence="6 7" key="1">
    <citation type="submission" date="2017-04" db="EMBL/GenBank/DDBJ databases">
        <title>MLSA of the genus Halorubrum.</title>
        <authorList>
            <person name="De La Haba R."/>
            <person name="Sanchez-Porro C."/>
            <person name="Infante-Dominguez C."/>
            <person name="Ventosa A."/>
        </authorList>
    </citation>
    <scope>NUCLEOTIDE SEQUENCE [LARGE SCALE GENOMIC DNA]</scope>
    <source>
        <strain evidence="6 7">DSM 17463</strain>
    </source>
</reference>
<dbReference type="eggNOG" id="arCOG00464">
    <property type="taxonomic scope" value="Archaea"/>
</dbReference>
<dbReference type="Gene3D" id="1.10.340.30">
    <property type="entry name" value="Hypothetical protein, domain 2"/>
    <property type="match status" value="1"/>
</dbReference>
<gene>
    <name evidence="6" type="ORF">B9H04_08270</name>
</gene>
<dbReference type="GO" id="GO:0032131">
    <property type="term" value="F:alkylated DNA binding"/>
    <property type="evidence" value="ECO:0007669"/>
    <property type="project" value="TreeGrafter"/>
</dbReference>
<keyword evidence="2" id="KW-0227">DNA damage</keyword>
<evidence type="ECO:0000256" key="4">
    <source>
        <dbReference type="SAM" id="MobiDB-lite"/>
    </source>
</evidence>
<keyword evidence="3" id="KW-0234">DNA repair</keyword>
<dbReference type="SUPFAM" id="SSF48150">
    <property type="entry name" value="DNA-glycosylase"/>
    <property type="match status" value="1"/>
</dbReference>
<evidence type="ECO:0000256" key="1">
    <source>
        <dbReference type="ARBA" id="ARBA00010817"/>
    </source>
</evidence>
<dbReference type="GO" id="GO:0006307">
    <property type="term" value="P:DNA alkylation repair"/>
    <property type="evidence" value="ECO:0007669"/>
    <property type="project" value="TreeGrafter"/>
</dbReference>
<name>A0A1X4H7Q5_HALEZ</name>
<dbReference type="CDD" id="cd00056">
    <property type="entry name" value="ENDO3c"/>
    <property type="match status" value="1"/>
</dbReference>
<dbReference type="SMART" id="SM00478">
    <property type="entry name" value="ENDO3c"/>
    <property type="match status" value="1"/>
</dbReference>
<dbReference type="AlphaFoldDB" id="A0A1X4H7Q5"/>
<dbReference type="GO" id="GO:0043916">
    <property type="term" value="F:DNA-7-methylguanine glycosylase activity"/>
    <property type="evidence" value="ECO:0007669"/>
    <property type="project" value="TreeGrafter"/>
</dbReference>
<feature type="domain" description="HhH-GPD" evidence="5">
    <location>
        <begin position="70"/>
        <end position="225"/>
    </location>
</feature>
<feature type="region of interest" description="Disordered" evidence="4">
    <location>
        <begin position="1"/>
        <end position="29"/>
    </location>
</feature>
<dbReference type="InterPro" id="IPR003265">
    <property type="entry name" value="HhH-GPD_domain"/>
</dbReference>
<evidence type="ECO:0000313" key="6">
    <source>
        <dbReference type="EMBL" id="OSP07337.1"/>
    </source>
</evidence>
<evidence type="ECO:0000256" key="2">
    <source>
        <dbReference type="ARBA" id="ARBA00022763"/>
    </source>
</evidence>
<dbReference type="STRING" id="1121945.GCA_000421805_01760"/>
<evidence type="ECO:0000259" key="5">
    <source>
        <dbReference type="SMART" id="SM00478"/>
    </source>
</evidence>
<dbReference type="Proteomes" id="UP000193587">
    <property type="component" value="Unassembled WGS sequence"/>
</dbReference>
<dbReference type="Pfam" id="PF00730">
    <property type="entry name" value="HhH-GPD"/>
    <property type="match status" value="1"/>
</dbReference>
<comment type="similarity">
    <text evidence="1">Belongs to the alkylbase DNA glycosidase AlkA family.</text>
</comment>
<accession>A0A1X4H7Q5</accession>
<organism evidence="6 7">
    <name type="scientific">Halorubrum ezzemoulense DSM 17463</name>
    <dbReference type="NCBI Taxonomy" id="1121945"/>
    <lineage>
        <taxon>Archaea</taxon>
        <taxon>Methanobacteriati</taxon>
        <taxon>Methanobacteriota</taxon>
        <taxon>Stenosarchaea group</taxon>
        <taxon>Halobacteria</taxon>
        <taxon>Halobacteriales</taxon>
        <taxon>Haloferacaceae</taxon>
        <taxon>Halorubrum</taxon>
    </lineage>
</organism>
<dbReference type="GO" id="GO:0032993">
    <property type="term" value="C:protein-DNA complex"/>
    <property type="evidence" value="ECO:0007669"/>
    <property type="project" value="TreeGrafter"/>
</dbReference>
<dbReference type="Gene3D" id="1.10.1670.40">
    <property type="match status" value="1"/>
</dbReference>
<dbReference type="PANTHER" id="PTHR43003">
    <property type="entry name" value="DNA-3-METHYLADENINE GLYCOSYLASE"/>
    <property type="match status" value="1"/>
</dbReference>
<feature type="compositionally biased region" description="Low complexity" evidence="4">
    <location>
        <begin position="10"/>
        <end position="27"/>
    </location>
</feature>
<dbReference type="GO" id="GO:0006285">
    <property type="term" value="P:base-excision repair, AP site formation"/>
    <property type="evidence" value="ECO:0007669"/>
    <property type="project" value="TreeGrafter"/>
</dbReference>
<comment type="caution">
    <text evidence="6">The sequence shown here is derived from an EMBL/GenBank/DDBJ whole genome shotgun (WGS) entry which is preliminary data.</text>
</comment>
<dbReference type="FunFam" id="1.10.340.30:FF:000004">
    <property type="entry name" value="DNA-3-methyladenine glycosylase II"/>
    <property type="match status" value="1"/>
</dbReference>
<dbReference type="GO" id="GO:0008725">
    <property type="term" value="F:DNA-3-methyladenine glycosylase activity"/>
    <property type="evidence" value="ECO:0007669"/>
    <property type="project" value="TreeGrafter"/>
</dbReference>